<dbReference type="RefSeq" id="WP_102966053.1">
    <property type="nucleotide sequence ID" value="NZ_POSK01000004.1"/>
</dbReference>
<dbReference type="Proteomes" id="UP000236449">
    <property type="component" value="Unassembled WGS sequence"/>
</dbReference>
<comment type="function">
    <text evidence="4">Conversion of glycerol 3-phosphate to dihydroxyacetone. Uses fumarate or nitrate as electron acceptor.</text>
</comment>
<dbReference type="NCBIfam" id="TIGR03378">
    <property type="entry name" value="glycerol3P_GlpB"/>
    <property type="match status" value="1"/>
</dbReference>
<comment type="cofactor">
    <cofactor evidence="4">
        <name>FMN</name>
        <dbReference type="ChEBI" id="CHEBI:58210"/>
    </cofactor>
</comment>
<dbReference type="Pfam" id="PF00890">
    <property type="entry name" value="FAD_binding_2"/>
    <property type="match status" value="1"/>
</dbReference>
<comment type="pathway">
    <text evidence="4">Polyol metabolism; glycerol degradation via glycerol kinase pathway; glycerone phosphate from sn-glycerol 3-phosphate (anaerobic route): step 1/1.</text>
</comment>
<dbReference type="HAMAP" id="MF_00753">
    <property type="entry name" value="Glycerol3P_GlpB"/>
    <property type="match status" value="1"/>
</dbReference>
<evidence type="ECO:0000256" key="4">
    <source>
        <dbReference type="HAMAP-Rule" id="MF_00753"/>
    </source>
</evidence>
<dbReference type="UniPathway" id="UPA00618">
    <property type="reaction ID" value="UER00673"/>
</dbReference>
<name>A0A2J8I4N3_VIBDI</name>
<dbReference type="InterPro" id="IPR036188">
    <property type="entry name" value="FAD/NAD-bd_sf"/>
</dbReference>
<sequence>MMNYDVIVIGSGIAGYSAAIKCLEHGLKTAVVSSGQSALHFSSGSIDLLSHSPLTHKLIDDPWAEIDALPTALPQHPYAKVGGKNVRSAMNWYQQMLAANGLAMSTLPSSHNHFRITTLGTLKSTWLSQPYVEKIEQDFSNLAQFKRIVMIAVDGFRDFQPHIALGNLQQHPAFKDITIKTAKVSLTAFGQLNRNPYDLRSIDISRILRDEAQFTEFANQLLKVATPEDLLMMPSIMGNGDGLELMHKLSRYTGLHLHEVPTMPPSLLGIRIEDVMMHTFIKKGGVLHKGDEVLGGQFEDQGDSMNLASIQTKKMGEMNLTAKHYILASGSFFSKGLIANQNSIKEPIFNLDTEVTGERHEWHQHDFFSSKPHPFLSFGVVTDKNFTPFIQGQKVNNLHCIGAILSGYNPITHGCGGGVAVSTAYWVVEQIVAGLRSELLMKEVSA</sequence>
<protein>
    <recommendedName>
        <fullName evidence="4">Anaerobic glycerol-3-phosphate dehydrogenase subunit B</fullName>
        <shortName evidence="4">Anaerobic G-3-P dehydrogenase subunit B</shortName>
        <shortName evidence="4">Anaerobic G3Pdhase B</shortName>
        <ecNumber evidence="4">1.1.5.3</ecNumber>
    </recommendedName>
</protein>
<proteinExistence type="inferred from homology"/>
<evidence type="ECO:0000256" key="2">
    <source>
        <dbReference type="ARBA" id="ARBA00022643"/>
    </source>
</evidence>
<evidence type="ECO:0000313" key="7">
    <source>
        <dbReference type="Proteomes" id="UP000236449"/>
    </source>
</evidence>
<evidence type="ECO:0000259" key="5">
    <source>
        <dbReference type="Pfam" id="PF00890"/>
    </source>
</evidence>
<evidence type="ECO:0000256" key="3">
    <source>
        <dbReference type="ARBA" id="ARBA00023002"/>
    </source>
</evidence>
<dbReference type="InterPro" id="IPR003953">
    <property type="entry name" value="FAD-dep_OxRdtase_2_FAD-bd"/>
</dbReference>
<comment type="catalytic activity">
    <reaction evidence="4">
        <text>a quinone + sn-glycerol 3-phosphate = dihydroxyacetone phosphate + a quinol</text>
        <dbReference type="Rhea" id="RHEA:18977"/>
        <dbReference type="ChEBI" id="CHEBI:24646"/>
        <dbReference type="ChEBI" id="CHEBI:57597"/>
        <dbReference type="ChEBI" id="CHEBI:57642"/>
        <dbReference type="ChEBI" id="CHEBI:132124"/>
        <dbReference type="EC" id="1.1.5.3"/>
    </reaction>
</comment>
<dbReference type="GO" id="GO:0009331">
    <property type="term" value="C:glycerol-3-phosphate dehydrogenase (FAD) complex"/>
    <property type="evidence" value="ECO:0007669"/>
    <property type="project" value="InterPro"/>
</dbReference>
<evidence type="ECO:0000313" key="6">
    <source>
        <dbReference type="EMBL" id="PNI05488.1"/>
    </source>
</evidence>
<dbReference type="InterPro" id="IPR009158">
    <property type="entry name" value="G3P_DH_GlpB_su"/>
</dbReference>
<dbReference type="PIRSF" id="PIRSF000141">
    <property type="entry name" value="Anaerobic_G3P_dh"/>
    <property type="match status" value="1"/>
</dbReference>
<dbReference type="NCBIfam" id="NF003719">
    <property type="entry name" value="PRK05329.1-2"/>
    <property type="match status" value="1"/>
</dbReference>
<dbReference type="GO" id="GO:0019563">
    <property type="term" value="P:glycerol catabolic process"/>
    <property type="evidence" value="ECO:0007669"/>
    <property type="project" value="UniProtKB-UniRule"/>
</dbReference>
<organism evidence="6 7">
    <name type="scientific">Vibrio diazotrophicus</name>
    <dbReference type="NCBI Taxonomy" id="685"/>
    <lineage>
        <taxon>Bacteria</taxon>
        <taxon>Pseudomonadati</taxon>
        <taxon>Pseudomonadota</taxon>
        <taxon>Gammaproteobacteria</taxon>
        <taxon>Vibrionales</taxon>
        <taxon>Vibrionaceae</taxon>
        <taxon>Vibrio</taxon>
    </lineage>
</organism>
<keyword evidence="3 4" id="KW-0560">Oxidoreductase</keyword>
<dbReference type="NCBIfam" id="NF003720">
    <property type="entry name" value="PRK05329.1-3"/>
    <property type="match status" value="1"/>
</dbReference>
<gene>
    <name evidence="4" type="primary">glpB</name>
    <name evidence="6" type="ORF">C1N32_08915</name>
</gene>
<dbReference type="EC" id="1.1.5.3" evidence="4"/>
<dbReference type="AlphaFoldDB" id="A0A2J8I4N3"/>
<dbReference type="PANTHER" id="PTHR42949:SF3">
    <property type="entry name" value="ANAEROBIC GLYCEROL-3-PHOSPHATE DEHYDROGENASE SUBUNIT B"/>
    <property type="match status" value="1"/>
</dbReference>
<dbReference type="PANTHER" id="PTHR42949">
    <property type="entry name" value="ANAEROBIC GLYCEROL-3-PHOSPHATE DEHYDROGENASE SUBUNIT B"/>
    <property type="match status" value="1"/>
</dbReference>
<keyword evidence="2 4" id="KW-0288">FMN</keyword>
<comment type="caution">
    <text evidence="6">The sequence shown here is derived from an EMBL/GenBank/DDBJ whole genome shotgun (WGS) entry which is preliminary data.</text>
</comment>
<dbReference type="InterPro" id="IPR051691">
    <property type="entry name" value="Metab_Enz_Cyan_OpOx_G3PDH"/>
</dbReference>
<dbReference type="OrthoDB" id="6395323at2"/>
<evidence type="ECO:0000256" key="1">
    <source>
        <dbReference type="ARBA" id="ARBA00022630"/>
    </source>
</evidence>
<dbReference type="EMBL" id="POSK01000004">
    <property type="protein sequence ID" value="PNI05488.1"/>
    <property type="molecule type" value="Genomic_DNA"/>
</dbReference>
<accession>A0A2J8I4N3</accession>
<comment type="subunit">
    <text evidence="4">Composed of a catalytic GlpA/B dimer and of membrane bound GlpC.</text>
</comment>
<dbReference type="Gene3D" id="3.50.50.60">
    <property type="entry name" value="FAD/NAD(P)-binding domain"/>
    <property type="match status" value="1"/>
</dbReference>
<dbReference type="GO" id="GO:0004368">
    <property type="term" value="F:glycerol-3-phosphate dehydrogenase (quinone) activity"/>
    <property type="evidence" value="ECO:0007669"/>
    <property type="project" value="UniProtKB-UniRule"/>
</dbReference>
<dbReference type="SUPFAM" id="SSF51905">
    <property type="entry name" value="FAD/NAD(P)-binding domain"/>
    <property type="match status" value="1"/>
</dbReference>
<feature type="domain" description="FAD-dependent oxidoreductase 2 FAD-binding" evidence="5">
    <location>
        <begin position="5"/>
        <end position="419"/>
    </location>
</feature>
<comment type="similarity">
    <text evidence="4">Belongs to the anaerobic G-3-P dehydrogenase subunit B family.</text>
</comment>
<keyword evidence="1 4" id="KW-0285">Flavoprotein</keyword>
<reference evidence="6 7" key="1">
    <citation type="submission" date="2018-01" db="EMBL/GenBank/DDBJ databases">
        <title>Draft genome sequences of six Vibrio diazotrophicus strains isolated from deep-sea sediments of the Baltic Sea.</title>
        <authorList>
            <person name="Castillo D."/>
            <person name="Vandieken V."/>
            <person name="Chiang O."/>
            <person name="Middelboe M."/>
        </authorList>
    </citation>
    <scope>NUCLEOTIDE SEQUENCE [LARGE SCALE GENOMIC DNA]</scope>
    <source>
        <strain evidence="6 7">60.27F</strain>
    </source>
</reference>